<evidence type="ECO:0000256" key="2">
    <source>
        <dbReference type="SAM" id="MobiDB-lite"/>
    </source>
</evidence>
<keyword evidence="1" id="KW-0119">Carbohydrate metabolism</keyword>
<dbReference type="GO" id="GO:0005975">
    <property type="term" value="P:carbohydrate metabolic process"/>
    <property type="evidence" value="ECO:0007669"/>
    <property type="project" value="InterPro"/>
</dbReference>
<sequence>MNRDVIKEQTVDRLQVRVFRTRQEMGENAGEDAANRMRELLRIKPTIRMVFAAAPSQHEFLQVLADSEGIDWSRVEVFHMDEYLGLPEHSTERFGHFLTKHLFEKVRPGKVHLIDGSASSVREECERYAGLLSAAEIDIVCLGIGENGHLAFNDPPADFDESALIKRVELDEACRRQQVNDGCFPSLDEVPTHALSLTIPALMSGASLLCIVPGPRKRAAVARTLTGEIAEDCPATALRRHPSCILYVDEDSYGVGDGNGEYTNGDGEDSYGVGEEQSHGVIE</sequence>
<comment type="caution">
    <text evidence="4">The sequence shown here is derived from an EMBL/GenBank/DDBJ whole genome shotgun (WGS) entry which is preliminary data.</text>
</comment>
<dbReference type="OrthoDB" id="9791139at2"/>
<feature type="domain" description="Glucosamine/galactosamine-6-phosphate isomerase" evidence="3">
    <location>
        <begin position="21"/>
        <end position="239"/>
    </location>
</feature>
<dbReference type="GO" id="GO:0006046">
    <property type="term" value="P:N-acetylglucosamine catabolic process"/>
    <property type="evidence" value="ECO:0007669"/>
    <property type="project" value="TreeGrafter"/>
</dbReference>
<dbReference type="InterPro" id="IPR037171">
    <property type="entry name" value="NagB/RpiA_transferase-like"/>
</dbReference>
<evidence type="ECO:0000313" key="4">
    <source>
        <dbReference type="EMBL" id="THF73411.1"/>
    </source>
</evidence>
<organism evidence="4 5">
    <name type="scientific">Cohnella fermenti</name>
    <dbReference type="NCBI Taxonomy" id="2565925"/>
    <lineage>
        <taxon>Bacteria</taxon>
        <taxon>Bacillati</taxon>
        <taxon>Bacillota</taxon>
        <taxon>Bacilli</taxon>
        <taxon>Bacillales</taxon>
        <taxon>Paenibacillaceae</taxon>
        <taxon>Cohnella</taxon>
    </lineage>
</organism>
<dbReference type="PANTHER" id="PTHR11280">
    <property type="entry name" value="GLUCOSAMINE-6-PHOSPHATE ISOMERASE"/>
    <property type="match status" value="1"/>
</dbReference>
<reference evidence="4 5" key="1">
    <citation type="submission" date="2019-04" db="EMBL/GenBank/DDBJ databases">
        <title>Cohnella sp. nov. isolated from preserved vegetables.</title>
        <authorList>
            <person name="Lin S.-Y."/>
            <person name="Hung M.-H."/>
            <person name="Young C.-C."/>
        </authorList>
    </citation>
    <scope>NUCLEOTIDE SEQUENCE [LARGE SCALE GENOMIC DNA]</scope>
    <source>
        <strain evidence="4 5">CC-MHH1044</strain>
    </source>
</reference>
<protein>
    <submittedName>
        <fullName evidence="4">Glucosamine-6-phosphate deaminase</fullName>
    </submittedName>
</protein>
<dbReference type="GO" id="GO:0042802">
    <property type="term" value="F:identical protein binding"/>
    <property type="evidence" value="ECO:0007669"/>
    <property type="project" value="TreeGrafter"/>
</dbReference>
<dbReference type="Gene3D" id="3.40.50.1360">
    <property type="match status" value="1"/>
</dbReference>
<name>A0A4S4BGP2_9BACL</name>
<gene>
    <name evidence="4" type="ORF">E6C55_29390</name>
</gene>
<evidence type="ECO:0000259" key="3">
    <source>
        <dbReference type="Pfam" id="PF01182"/>
    </source>
</evidence>
<dbReference type="InterPro" id="IPR006148">
    <property type="entry name" value="Glc/Gal-6P_isomerase"/>
</dbReference>
<keyword evidence="5" id="KW-1185">Reference proteome</keyword>
<dbReference type="Proteomes" id="UP000310636">
    <property type="component" value="Unassembled WGS sequence"/>
</dbReference>
<evidence type="ECO:0000313" key="5">
    <source>
        <dbReference type="Proteomes" id="UP000310636"/>
    </source>
</evidence>
<dbReference type="EMBL" id="SSOB01000056">
    <property type="protein sequence ID" value="THF73411.1"/>
    <property type="molecule type" value="Genomic_DNA"/>
</dbReference>
<dbReference type="GO" id="GO:0004342">
    <property type="term" value="F:glucosamine-6-phosphate deaminase activity"/>
    <property type="evidence" value="ECO:0007669"/>
    <property type="project" value="InterPro"/>
</dbReference>
<proteinExistence type="predicted"/>
<evidence type="ECO:0000256" key="1">
    <source>
        <dbReference type="ARBA" id="ARBA00023277"/>
    </source>
</evidence>
<dbReference type="PANTHER" id="PTHR11280:SF6">
    <property type="entry name" value="GLUCOSAMINE-6-PHOSPHATE ISOMERASE NAGB"/>
    <property type="match status" value="1"/>
</dbReference>
<dbReference type="CDD" id="cd01399">
    <property type="entry name" value="GlcN6P_deaminase"/>
    <property type="match status" value="1"/>
</dbReference>
<dbReference type="GO" id="GO:0019262">
    <property type="term" value="P:N-acetylneuraminate catabolic process"/>
    <property type="evidence" value="ECO:0007669"/>
    <property type="project" value="TreeGrafter"/>
</dbReference>
<dbReference type="GO" id="GO:0006043">
    <property type="term" value="P:glucosamine catabolic process"/>
    <property type="evidence" value="ECO:0007669"/>
    <property type="project" value="TreeGrafter"/>
</dbReference>
<dbReference type="AlphaFoldDB" id="A0A4S4BGP2"/>
<feature type="region of interest" description="Disordered" evidence="2">
    <location>
        <begin position="257"/>
        <end position="283"/>
    </location>
</feature>
<dbReference type="InterPro" id="IPR004547">
    <property type="entry name" value="Glucosamine6P_isomerase"/>
</dbReference>
<dbReference type="GO" id="GO:0005737">
    <property type="term" value="C:cytoplasm"/>
    <property type="evidence" value="ECO:0007669"/>
    <property type="project" value="TreeGrafter"/>
</dbReference>
<dbReference type="SUPFAM" id="SSF100950">
    <property type="entry name" value="NagB/RpiA/CoA transferase-like"/>
    <property type="match status" value="1"/>
</dbReference>
<dbReference type="Pfam" id="PF01182">
    <property type="entry name" value="Glucosamine_iso"/>
    <property type="match status" value="1"/>
</dbReference>
<dbReference type="RefSeq" id="WP_136373405.1">
    <property type="nucleotide sequence ID" value="NZ_SSOB01000056.1"/>
</dbReference>
<accession>A0A4S4BGP2</accession>